<reference evidence="3 4" key="1">
    <citation type="journal article" date="2015" name="Nature">
        <title>rRNA introns, odd ribosomes, and small enigmatic genomes across a large radiation of phyla.</title>
        <authorList>
            <person name="Brown C.T."/>
            <person name="Hug L.A."/>
            <person name="Thomas B.C."/>
            <person name="Sharon I."/>
            <person name="Castelle C.J."/>
            <person name="Singh A."/>
            <person name="Wilkins M.J."/>
            <person name="Williams K.H."/>
            <person name="Banfield J.F."/>
        </authorList>
    </citation>
    <scope>NUCLEOTIDE SEQUENCE [LARGE SCALE GENOMIC DNA]</scope>
</reference>
<proteinExistence type="predicted"/>
<organism evidence="3 4">
    <name type="scientific">Candidatus Giovannonibacteria bacterium GW2011_GWA2_44_13b</name>
    <dbReference type="NCBI Taxonomy" id="1618647"/>
    <lineage>
        <taxon>Bacteria</taxon>
        <taxon>Candidatus Giovannoniibacteriota</taxon>
    </lineage>
</organism>
<feature type="transmembrane region" description="Helical" evidence="1">
    <location>
        <begin position="155"/>
        <end position="180"/>
    </location>
</feature>
<accession>A0A0G1JZG8</accession>
<dbReference type="Proteomes" id="UP000034736">
    <property type="component" value="Unassembled WGS sequence"/>
</dbReference>
<dbReference type="GO" id="GO:0080120">
    <property type="term" value="P:CAAX-box protein maturation"/>
    <property type="evidence" value="ECO:0007669"/>
    <property type="project" value="UniProtKB-ARBA"/>
</dbReference>
<feature type="transmembrane region" description="Helical" evidence="1">
    <location>
        <begin position="187"/>
        <end position="206"/>
    </location>
</feature>
<protein>
    <recommendedName>
        <fullName evidence="2">CAAX prenyl protease 2/Lysostaphin resistance protein A-like domain-containing protein</fullName>
    </recommendedName>
</protein>
<feature type="transmembrane region" description="Helical" evidence="1">
    <location>
        <begin position="24"/>
        <end position="41"/>
    </location>
</feature>
<dbReference type="GO" id="GO:0004175">
    <property type="term" value="F:endopeptidase activity"/>
    <property type="evidence" value="ECO:0007669"/>
    <property type="project" value="UniProtKB-ARBA"/>
</dbReference>
<sequence length="230" mass="26430">MWNWANDGELLDAFSSLSKFEKSLLFFWACLPIVTLGSGLSPSQTYLLATSLLNIFGLNYTMVYTVIQGLALILIFSNRNLLCAMFKAPQCNFDFLKDKWGYRLACWAVILMIFSAFLLWWRPEILITMRGLTDNAKVPDWMFSAVKEELTDRFIFYYAIVLLSGRSGGLLFSMLFFAIFHDYNHAYMVNMILAGSFHVFLLLWSGSLSLPILVHILSNSAIFFFFKFLS</sequence>
<evidence type="ECO:0000313" key="3">
    <source>
        <dbReference type="EMBL" id="KKT40884.1"/>
    </source>
</evidence>
<dbReference type="Pfam" id="PF02517">
    <property type="entry name" value="Rce1-like"/>
    <property type="match status" value="1"/>
</dbReference>
<evidence type="ECO:0000256" key="1">
    <source>
        <dbReference type="SAM" id="Phobius"/>
    </source>
</evidence>
<evidence type="ECO:0000313" key="4">
    <source>
        <dbReference type="Proteomes" id="UP000034736"/>
    </source>
</evidence>
<dbReference type="STRING" id="1618647.UW30_C0016G0015"/>
<dbReference type="AlphaFoldDB" id="A0A0G1JZG8"/>
<gene>
    <name evidence="3" type="ORF">UW30_C0016G0015</name>
</gene>
<dbReference type="InterPro" id="IPR003675">
    <property type="entry name" value="Rce1/LyrA-like_dom"/>
</dbReference>
<evidence type="ECO:0000259" key="2">
    <source>
        <dbReference type="Pfam" id="PF02517"/>
    </source>
</evidence>
<dbReference type="EMBL" id="LCHU01000016">
    <property type="protein sequence ID" value="KKT40884.1"/>
    <property type="molecule type" value="Genomic_DNA"/>
</dbReference>
<feature type="transmembrane region" description="Helical" evidence="1">
    <location>
        <begin position="100"/>
        <end position="121"/>
    </location>
</feature>
<keyword evidence="1" id="KW-0812">Transmembrane</keyword>
<comment type="caution">
    <text evidence="3">The sequence shown here is derived from an EMBL/GenBank/DDBJ whole genome shotgun (WGS) entry which is preliminary data.</text>
</comment>
<name>A0A0G1JZG8_9BACT</name>
<keyword evidence="1" id="KW-0472">Membrane</keyword>
<feature type="transmembrane region" description="Helical" evidence="1">
    <location>
        <begin position="212"/>
        <end position="229"/>
    </location>
</feature>
<keyword evidence="1" id="KW-1133">Transmembrane helix</keyword>
<feature type="domain" description="CAAX prenyl protease 2/Lysostaphin resistance protein A-like" evidence="2">
    <location>
        <begin position="141"/>
        <end position="220"/>
    </location>
</feature>
<feature type="transmembrane region" description="Helical" evidence="1">
    <location>
        <begin position="61"/>
        <end position="79"/>
    </location>
</feature>